<dbReference type="Pfam" id="PF00172">
    <property type="entry name" value="Zn_clus"/>
    <property type="match status" value="1"/>
</dbReference>
<dbReference type="GO" id="GO:0008270">
    <property type="term" value="F:zinc ion binding"/>
    <property type="evidence" value="ECO:0007669"/>
    <property type="project" value="InterPro"/>
</dbReference>
<dbReference type="SUPFAM" id="SSF57701">
    <property type="entry name" value="Zn2/Cys6 DNA-binding domain"/>
    <property type="match status" value="1"/>
</dbReference>
<evidence type="ECO:0000256" key="2">
    <source>
        <dbReference type="ARBA" id="ARBA00023125"/>
    </source>
</evidence>
<reference evidence="7 8" key="1">
    <citation type="submission" date="2018-02" db="EMBL/GenBank/DDBJ databases">
        <title>The genomes of Aspergillus section Nigri reveals drivers in fungal speciation.</title>
        <authorList>
            <consortium name="DOE Joint Genome Institute"/>
            <person name="Vesth T.C."/>
            <person name="Nybo J."/>
            <person name="Theobald S."/>
            <person name="Brandl J."/>
            <person name="Frisvad J.C."/>
            <person name="Nielsen K.F."/>
            <person name="Lyhne E.K."/>
            <person name="Kogle M.E."/>
            <person name="Kuo A."/>
            <person name="Riley R."/>
            <person name="Clum A."/>
            <person name="Nolan M."/>
            <person name="Lipzen A."/>
            <person name="Salamov A."/>
            <person name="Henrissat B."/>
            <person name="Wiebenga A."/>
            <person name="De vries R.P."/>
            <person name="Grigoriev I.V."/>
            <person name="Mortensen U.H."/>
            <person name="Andersen M.R."/>
            <person name="Baker S.E."/>
        </authorList>
    </citation>
    <scope>NUCLEOTIDE SEQUENCE [LARGE SCALE GENOMIC DNA]</scope>
    <source>
        <strain evidence="7 8">CBS 101889</strain>
    </source>
</reference>
<dbReference type="GeneID" id="37199494"/>
<name>A0A395IBE3_ASPHC</name>
<evidence type="ECO:0000256" key="1">
    <source>
        <dbReference type="ARBA" id="ARBA00023015"/>
    </source>
</evidence>
<sequence length="186" mass="21299">MSQQASKAYRHIAPKEDGRESTPPNTAAGALLVDDSRNRRASAACGECQRRRTRCIPEGTGNPCTECRIHGRECVVNLSTDKRRKAAARQTEELLKLYRGLVEAMLGSLRIEDPKITQEVLAHVRTKLPLPRLLKHLLEYVDVPSRDEVKVKVRLGLRTRRRMPARMGARMRMRMRTRMMMRRGRG</sequence>
<evidence type="ECO:0000256" key="5">
    <source>
        <dbReference type="SAM" id="MobiDB-lite"/>
    </source>
</evidence>
<dbReference type="InterPro" id="IPR036864">
    <property type="entry name" value="Zn2-C6_fun-type_DNA-bd_sf"/>
</dbReference>
<proteinExistence type="predicted"/>
<evidence type="ECO:0000313" key="7">
    <source>
        <dbReference type="EMBL" id="RAL17285.1"/>
    </source>
</evidence>
<evidence type="ECO:0000256" key="3">
    <source>
        <dbReference type="ARBA" id="ARBA00023163"/>
    </source>
</evidence>
<dbReference type="Gene3D" id="4.10.240.10">
    <property type="entry name" value="Zn(2)-C6 fungal-type DNA-binding domain"/>
    <property type="match status" value="1"/>
</dbReference>
<dbReference type="GO" id="GO:0003677">
    <property type="term" value="F:DNA binding"/>
    <property type="evidence" value="ECO:0007669"/>
    <property type="project" value="UniProtKB-KW"/>
</dbReference>
<dbReference type="GO" id="GO:0009893">
    <property type="term" value="P:positive regulation of metabolic process"/>
    <property type="evidence" value="ECO:0007669"/>
    <property type="project" value="UniProtKB-ARBA"/>
</dbReference>
<evidence type="ECO:0000313" key="8">
    <source>
        <dbReference type="Proteomes" id="UP000248961"/>
    </source>
</evidence>
<dbReference type="EMBL" id="KZ824267">
    <property type="protein sequence ID" value="RAL17285.1"/>
    <property type="molecule type" value="Genomic_DNA"/>
</dbReference>
<evidence type="ECO:0000259" key="6">
    <source>
        <dbReference type="PROSITE" id="PS50048"/>
    </source>
</evidence>
<dbReference type="PANTHER" id="PTHR47256">
    <property type="entry name" value="ZN(II)2CYS6 TRANSCRIPTION FACTOR (EUROFUNG)-RELATED"/>
    <property type="match status" value="1"/>
</dbReference>
<keyword evidence="4" id="KW-0539">Nucleus</keyword>
<dbReference type="GO" id="GO:0000981">
    <property type="term" value="F:DNA-binding transcription factor activity, RNA polymerase II-specific"/>
    <property type="evidence" value="ECO:0007669"/>
    <property type="project" value="InterPro"/>
</dbReference>
<organism evidence="7 8">
    <name type="scientific">Aspergillus homomorphus (strain CBS 101889)</name>
    <dbReference type="NCBI Taxonomy" id="1450537"/>
    <lineage>
        <taxon>Eukaryota</taxon>
        <taxon>Fungi</taxon>
        <taxon>Dikarya</taxon>
        <taxon>Ascomycota</taxon>
        <taxon>Pezizomycotina</taxon>
        <taxon>Eurotiomycetes</taxon>
        <taxon>Eurotiomycetidae</taxon>
        <taxon>Eurotiales</taxon>
        <taxon>Aspergillaceae</taxon>
        <taxon>Aspergillus</taxon>
        <taxon>Aspergillus subgen. Circumdati</taxon>
    </lineage>
</organism>
<keyword evidence="8" id="KW-1185">Reference proteome</keyword>
<feature type="region of interest" description="Disordered" evidence="5">
    <location>
        <begin position="1"/>
        <end position="33"/>
    </location>
</feature>
<protein>
    <recommendedName>
        <fullName evidence="6">Zn(2)-C6 fungal-type domain-containing protein</fullName>
    </recommendedName>
</protein>
<dbReference type="SMART" id="SM00066">
    <property type="entry name" value="GAL4"/>
    <property type="match status" value="1"/>
</dbReference>
<dbReference type="Proteomes" id="UP000248961">
    <property type="component" value="Unassembled WGS sequence"/>
</dbReference>
<dbReference type="RefSeq" id="XP_025556439.1">
    <property type="nucleotide sequence ID" value="XM_025695205.1"/>
</dbReference>
<accession>A0A395IBE3</accession>
<dbReference type="CDD" id="cd00067">
    <property type="entry name" value="GAL4"/>
    <property type="match status" value="1"/>
</dbReference>
<dbReference type="AlphaFoldDB" id="A0A395IBE3"/>
<keyword evidence="2" id="KW-0238">DNA-binding</keyword>
<dbReference type="PANTHER" id="PTHR47256:SF1">
    <property type="entry name" value="ZN(II)2CYS6 TRANSCRIPTION FACTOR (EUROFUNG)"/>
    <property type="match status" value="1"/>
</dbReference>
<keyword evidence="1" id="KW-0805">Transcription regulation</keyword>
<dbReference type="InterPro" id="IPR001138">
    <property type="entry name" value="Zn2Cys6_DnaBD"/>
</dbReference>
<keyword evidence="3" id="KW-0804">Transcription</keyword>
<feature type="domain" description="Zn(2)-C6 fungal-type" evidence="6">
    <location>
        <begin position="44"/>
        <end position="76"/>
    </location>
</feature>
<dbReference type="OrthoDB" id="4356994at2759"/>
<dbReference type="VEuPathDB" id="FungiDB:BO97DRAFT_4055"/>
<dbReference type="STRING" id="1450537.A0A395IBE3"/>
<dbReference type="InterPro" id="IPR053187">
    <property type="entry name" value="Notoamide_regulator"/>
</dbReference>
<gene>
    <name evidence="7" type="ORF">BO97DRAFT_4055</name>
</gene>
<dbReference type="PROSITE" id="PS50048">
    <property type="entry name" value="ZN2_CY6_FUNGAL_2"/>
    <property type="match status" value="1"/>
</dbReference>
<evidence type="ECO:0000256" key="4">
    <source>
        <dbReference type="ARBA" id="ARBA00023242"/>
    </source>
</evidence>